<dbReference type="PANTHER" id="PTHR12526:SF630">
    <property type="entry name" value="GLYCOSYLTRANSFERASE"/>
    <property type="match status" value="1"/>
</dbReference>
<dbReference type="CDD" id="cd03811">
    <property type="entry name" value="GT4_GT28_WabH-like"/>
    <property type="match status" value="1"/>
</dbReference>
<dbReference type="Gene3D" id="3.40.50.2000">
    <property type="entry name" value="Glycogen Phosphorylase B"/>
    <property type="match status" value="2"/>
</dbReference>
<evidence type="ECO:0000259" key="1">
    <source>
        <dbReference type="Pfam" id="PF00534"/>
    </source>
</evidence>
<dbReference type="Proteomes" id="UP000018949">
    <property type="component" value="Unassembled WGS sequence"/>
</dbReference>
<gene>
    <name evidence="3" type="ORF">JCM21738_878</name>
</gene>
<proteinExistence type="predicted"/>
<evidence type="ECO:0000313" key="4">
    <source>
        <dbReference type="Proteomes" id="UP000018949"/>
    </source>
</evidence>
<sequence>MKKILFMLSSMNIGGVEKSFLSLLSTLDKEKFDVTLLLLEKKGEFLSFLPDWIKVKEASWFGAVKPVILQPPKKTVHEYFVKGEYQRIPGFITTYFISKKLDDRYLYYKHVLKNIPPESTKYDLAIAIRDLLTLLIIIFLTKSKQEKKISWIHFDVSNHKINKNLYERLYRKFHELVVVSEEARKQLVRLIPSAEGKTRIVPNIIDDELIIEMSKEAITFDPNYKGLKILTVGRLSEEKGQDLAVRVLSKLRENGYNVRWYCIGEGKYRDNLESLIKEFGVEENFILLGSKNNPYPYMAQADIYVQTSRHEGFCLTLAEAKCLSKPIVTTNFIGAIEQIIDGENGYIVNVHEDEIYSKVKLLLENKEIRDYLSDVLSKDIQKREVTQFSY</sequence>
<dbReference type="SUPFAM" id="SSF53756">
    <property type="entry name" value="UDP-Glycosyltransferase/glycogen phosphorylase"/>
    <property type="match status" value="1"/>
</dbReference>
<protein>
    <submittedName>
        <fullName evidence="3">Capsular polysaccharide biosynthsis protein</fullName>
    </submittedName>
</protein>
<dbReference type="GO" id="GO:0016757">
    <property type="term" value="F:glycosyltransferase activity"/>
    <property type="evidence" value="ECO:0007669"/>
    <property type="project" value="InterPro"/>
</dbReference>
<dbReference type="InterPro" id="IPR028098">
    <property type="entry name" value="Glyco_trans_4-like_N"/>
</dbReference>
<dbReference type="AlphaFoldDB" id="W4RIQ7"/>
<evidence type="ECO:0000259" key="2">
    <source>
        <dbReference type="Pfam" id="PF13439"/>
    </source>
</evidence>
<dbReference type="InterPro" id="IPR001296">
    <property type="entry name" value="Glyco_trans_1"/>
</dbReference>
<dbReference type="EMBL" id="BAUW01000006">
    <property type="protein sequence ID" value="GAE44191.1"/>
    <property type="molecule type" value="Genomic_DNA"/>
</dbReference>
<keyword evidence="4" id="KW-1185">Reference proteome</keyword>
<comment type="caution">
    <text evidence="3">The sequence shown here is derived from an EMBL/GenBank/DDBJ whole genome shotgun (WGS) entry which is preliminary data.</text>
</comment>
<name>W4RIQ7_9BACI</name>
<dbReference type="Pfam" id="PF00534">
    <property type="entry name" value="Glycos_transf_1"/>
    <property type="match status" value="1"/>
</dbReference>
<reference evidence="3 4" key="1">
    <citation type="submission" date="2013-12" db="EMBL/GenBank/DDBJ databases">
        <title>NBRP : Genome information of microbial organism related human and environment.</title>
        <authorList>
            <person name="Hattori M."/>
            <person name="Oshima K."/>
            <person name="Inaba H."/>
            <person name="Suda W."/>
            <person name="Sakamoto M."/>
            <person name="Iino T."/>
            <person name="Kitahara M."/>
            <person name="Oshida Y."/>
            <person name="Iida T."/>
            <person name="Kudo T."/>
            <person name="Itoh T."/>
            <person name="Ahmed I."/>
            <person name="Ohkuma M."/>
        </authorList>
    </citation>
    <scope>NUCLEOTIDE SEQUENCE [LARGE SCALE GENOMIC DNA]</scope>
    <source>
        <strain evidence="3 4">JCM 21738</strain>
    </source>
</reference>
<dbReference type="Pfam" id="PF13439">
    <property type="entry name" value="Glyco_transf_4"/>
    <property type="match status" value="1"/>
</dbReference>
<evidence type="ECO:0000313" key="3">
    <source>
        <dbReference type="EMBL" id="GAE44191.1"/>
    </source>
</evidence>
<feature type="domain" description="Glycosyltransferase subfamily 4-like N-terminal" evidence="2">
    <location>
        <begin position="13"/>
        <end position="208"/>
    </location>
</feature>
<dbReference type="eggNOG" id="COG0438">
    <property type="taxonomic scope" value="Bacteria"/>
</dbReference>
<dbReference type="PANTHER" id="PTHR12526">
    <property type="entry name" value="GLYCOSYLTRANSFERASE"/>
    <property type="match status" value="1"/>
</dbReference>
<organism evidence="3 4">
    <name type="scientific">Mesobacillus boroniphilus JCM 21738</name>
    <dbReference type="NCBI Taxonomy" id="1294265"/>
    <lineage>
        <taxon>Bacteria</taxon>
        <taxon>Bacillati</taxon>
        <taxon>Bacillota</taxon>
        <taxon>Bacilli</taxon>
        <taxon>Bacillales</taxon>
        <taxon>Bacillaceae</taxon>
        <taxon>Mesobacillus</taxon>
    </lineage>
</organism>
<dbReference type="RefSeq" id="WP_035208885.1">
    <property type="nucleotide sequence ID" value="NZ_BAUW01000006.1"/>
</dbReference>
<accession>W4RIQ7</accession>
<feature type="domain" description="Glycosyl transferase family 1" evidence="1">
    <location>
        <begin position="225"/>
        <end position="373"/>
    </location>
</feature>